<evidence type="ECO:0000256" key="4">
    <source>
        <dbReference type="ARBA" id="ARBA00022833"/>
    </source>
</evidence>
<feature type="compositionally biased region" description="Low complexity" evidence="8">
    <location>
        <begin position="368"/>
        <end position="404"/>
    </location>
</feature>
<accession>A0AAV5E522</accession>
<evidence type="ECO:0000256" key="2">
    <source>
        <dbReference type="ARBA" id="ARBA00022737"/>
    </source>
</evidence>
<dbReference type="GO" id="GO:0000976">
    <property type="term" value="F:transcription cis-regulatory region binding"/>
    <property type="evidence" value="ECO:0007669"/>
    <property type="project" value="TreeGrafter"/>
</dbReference>
<keyword evidence="6" id="KW-0804">Transcription</keyword>
<dbReference type="InterPro" id="IPR013087">
    <property type="entry name" value="Znf_C2H2_type"/>
</dbReference>
<dbReference type="SUPFAM" id="SSF57667">
    <property type="entry name" value="beta-beta-alpha zinc fingers"/>
    <property type="match status" value="1"/>
</dbReference>
<comment type="caution">
    <text evidence="10">The sequence shown here is derived from an EMBL/GenBank/DDBJ whole genome shotgun (WGS) entry which is preliminary data.</text>
</comment>
<reference evidence="10" key="2">
    <citation type="submission" date="2021-12" db="EMBL/GenBank/DDBJ databases">
        <title>Resequencing data analysis of finger millet.</title>
        <authorList>
            <person name="Hatakeyama M."/>
            <person name="Aluri S."/>
            <person name="Balachadran M.T."/>
            <person name="Sivarajan S.R."/>
            <person name="Poveda L."/>
            <person name="Shimizu-Inatsugi R."/>
            <person name="Schlapbach R."/>
            <person name="Sreeman S.M."/>
            <person name="Shimizu K.K."/>
        </authorList>
    </citation>
    <scope>NUCLEOTIDE SEQUENCE</scope>
</reference>
<dbReference type="InterPro" id="IPR036236">
    <property type="entry name" value="Znf_C2H2_sf"/>
</dbReference>
<evidence type="ECO:0000313" key="11">
    <source>
        <dbReference type="Proteomes" id="UP001054889"/>
    </source>
</evidence>
<evidence type="ECO:0000313" key="10">
    <source>
        <dbReference type="EMBL" id="GJN18189.1"/>
    </source>
</evidence>
<keyword evidence="4" id="KW-0862">Zinc</keyword>
<evidence type="ECO:0000256" key="3">
    <source>
        <dbReference type="ARBA" id="ARBA00022771"/>
    </source>
</evidence>
<evidence type="ECO:0000256" key="7">
    <source>
        <dbReference type="PROSITE-ProRule" id="PRU00042"/>
    </source>
</evidence>
<dbReference type="GO" id="GO:0008270">
    <property type="term" value="F:zinc ion binding"/>
    <property type="evidence" value="ECO:0007669"/>
    <property type="project" value="UniProtKB-KW"/>
</dbReference>
<dbReference type="PROSITE" id="PS50157">
    <property type="entry name" value="ZINC_FINGER_C2H2_2"/>
    <property type="match status" value="2"/>
</dbReference>
<dbReference type="Pfam" id="PF13912">
    <property type="entry name" value="zf-C2H2_6"/>
    <property type="match status" value="2"/>
</dbReference>
<dbReference type="PANTHER" id="PTHR45988">
    <property type="entry name" value="C2H2 TYPE ZINC FINGER TRANSCRIPTION FACTOR FAMILY-RELATED"/>
    <property type="match status" value="1"/>
</dbReference>
<feature type="domain" description="C2H2-type" evidence="9">
    <location>
        <begin position="88"/>
        <end position="115"/>
    </location>
</feature>
<evidence type="ECO:0000256" key="6">
    <source>
        <dbReference type="ARBA" id="ARBA00023163"/>
    </source>
</evidence>
<dbReference type="GO" id="GO:0005634">
    <property type="term" value="C:nucleus"/>
    <property type="evidence" value="ECO:0007669"/>
    <property type="project" value="TreeGrafter"/>
</dbReference>
<organism evidence="10 11">
    <name type="scientific">Eleusine coracana subsp. coracana</name>
    <dbReference type="NCBI Taxonomy" id="191504"/>
    <lineage>
        <taxon>Eukaryota</taxon>
        <taxon>Viridiplantae</taxon>
        <taxon>Streptophyta</taxon>
        <taxon>Embryophyta</taxon>
        <taxon>Tracheophyta</taxon>
        <taxon>Spermatophyta</taxon>
        <taxon>Magnoliopsida</taxon>
        <taxon>Liliopsida</taxon>
        <taxon>Poales</taxon>
        <taxon>Poaceae</taxon>
        <taxon>PACMAD clade</taxon>
        <taxon>Chloridoideae</taxon>
        <taxon>Cynodonteae</taxon>
        <taxon>Eleusininae</taxon>
        <taxon>Eleusine</taxon>
    </lineage>
</organism>
<dbReference type="InterPro" id="IPR044653">
    <property type="entry name" value="AZF1/2/3-like"/>
</dbReference>
<feature type="compositionally biased region" description="Low complexity" evidence="8">
    <location>
        <begin position="154"/>
        <end position="173"/>
    </location>
</feature>
<dbReference type="PROSITE" id="PS00028">
    <property type="entry name" value="ZINC_FINGER_C2H2_1"/>
    <property type="match status" value="2"/>
</dbReference>
<gene>
    <name evidence="10" type="primary">gb05324</name>
    <name evidence="10" type="ORF">PR202_gb05324</name>
</gene>
<dbReference type="AlphaFoldDB" id="A0AAV5E522"/>
<reference evidence="10" key="1">
    <citation type="journal article" date="2018" name="DNA Res.">
        <title>Multiple hybrid de novo genome assembly of finger millet, an orphan allotetraploid crop.</title>
        <authorList>
            <person name="Hatakeyama M."/>
            <person name="Aluri S."/>
            <person name="Balachadran M.T."/>
            <person name="Sivarajan S.R."/>
            <person name="Patrignani A."/>
            <person name="Gruter S."/>
            <person name="Poveda L."/>
            <person name="Shimizu-Inatsugi R."/>
            <person name="Baeten J."/>
            <person name="Francoijs K.J."/>
            <person name="Nataraja K.N."/>
            <person name="Reddy Y.A.N."/>
            <person name="Phadnis S."/>
            <person name="Ravikumar R.L."/>
            <person name="Schlapbach R."/>
            <person name="Sreeman S.M."/>
            <person name="Shimizu K.K."/>
        </authorList>
    </citation>
    <scope>NUCLEOTIDE SEQUENCE</scope>
</reference>
<feature type="region of interest" description="Disordered" evidence="8">
    <location>
        <begin position="144"/>
        <end position="176"/>
    </location>
</feature>
<feature type="region of interest" description="Disordered" evidence="8">
    <location>
        <begin position="342"/>
        <end position="448"/>
    </location>
</feature>
<keyword evidence="11" id="KW-1185">Reference proteome</keyword>
<evidence type="ECO:0000259" key="9">
    <source>
        <dbReference type="PROSITE" id="PS50157"/>
    </source>
</evidence>
<dbReference type="PANTHER" id="PTHR45988:SF18">
    <property type="entry name" value="C2H2-TYPE ZINC FINGER FAMILY PROTEIN"/>
    <property type="match status" value="1"/>
</dbReference>
<feature type="domain" description="C2H2-type" evidence="9">
    <location>
        <begin position="304"/>
        <end position="331"/>
    </location>
</feature>
<evidence type="ECO:0000256" key="5">
    <source>
        <dbReference type="ARBA" id="ARBA00023015"/>
    </source>
</evidence>
<proteinExistence type="predicted"/>
<keyword evidence="1" id="KW-0479">Metal-binding</keyword>
<feature type="compositionally biased region" description="Basic and acidic residues" evidence="8">
    <location>
        <begin position="1"/>
        <end position="14"/>
    </location>
</feature>
<evidence type="ECO:0000256" key="1">
    <source>
        <dbReference type="ARBA" id="ARBA00022723"/>
    </source>
</evidence>
<protein>
    <recommendedName>
        <fullName evidence="9">C2H2-type domain-containing protein</fullName>
    </recommendedName>
</protein>
<keyword evidence="5" id="KW-0805">Transcription regulation</keyword>
<name>A0AAV5E522_ELECO</name>
<evidence type="ECO:0000256" key="8">
    <source>
        <dbReference type="SAM" id="MobiDB-lite"/>
    </source>
</evidence>
<dbReference type="Proteomes" id="UP001054889">
    <property type="component" value="Unassembled WGS sequence"/>
</dbReference>
<keyword evidence="2" id="KW-0677">Repeat</keyword>
<dbReference type="Gene3D" id="3.30.160.60">
    <property type="entry name" value="Classic Zinc Finger"/>
    <property type="match status" value="1"/>
</dbReference>
<dbReference type="GO" id="GO:0003700">
    <property type="term" value="F:DNA-binding transcription factor activity"/>
    <property type="evidence" value="ECO:0007669"/>
    <property type="project" value="InterPro"/>
</dbReference>
<keyword evidence="3 7" id="KW-0863">Zinc-finger</keyword>
<sequence>MAGSSDDQRRRHADDMDEELEEGEIVPGQGYHSESDTEEYYNHYSSSESDDDDEATSKTRWYLVATRTGEASCPSSVVDGRYYGAIKPSCRVCGKEFTSSKAVCGHMKVHALERQQEQGKNNGNKEQQVKEVVNKRTTVSLAMGWGGTGKRGCSGARSSSSSRSASPDSSEPENAMPVVADEGPKLVLEPTPLSYSAANLPSSVPVASAETQISGEAISNNNAQPMHDDAMAIVVVAGGADDPPPPTEAVVVVHHQPAALLPTGTGRSAATWPDTGTGGSPRRRWGTRTAPVSSSSKEKEEKVHDCKKCGVVFATGVQLGGHMRKHWKGEPIRPKKKQCLVQPLALPPPPADRVVPRLDPADDDGDDAAQLRLGLPFDAAPAPAAERGQPAPAPAEGAVEAVRPAPGPNATGRVILFGIDIGPGVQRPRTPGGSPGTKGSAADIGGQQ</sequence>
<feature type="region of interest" description="Disordered" evidence="8">
    <location>
        <begin position="1"/>
        <end position="56"/>
    </location>
</feature>
<feature type="compositionally biased region" description="Acidic residues" evidence="8">
    <location>
        <begin position="15"/>
        <end position="24"/>
    </location>
</feature>
<dbReference type="EMBL" id="BQKI01000073">
    <property type="protein sequence ID" value="GJN18189.1"/>
    <property type="molecule type" value="Genomic_DNA"/>
</dbReference>
<feature type="region of interest" description="Disordered" evidence="8">
    <location>
        <begin position="261"/>
        <end position="300"/>
    </location>
</feature>
<dbReference type="SMART" id="SM00355">
    <property type="entry name" value="ZnF_C2H2"/>
    <property type="match status" value="2"/>
</dbReference>